<feature type="region of interest" description="Disordered" evidence="1">
    <location>
        <begin position="1"/>
        <end position="49"/>
    </location>
</feature>
<reference evidence="2 3" key="1">
    <citation type="submission" date="2020-02" db="EMBL/GenBank/DDBJ databases">
        <authorList>
            <person name="Ferguson B K."/>
        </authorList>
    </citation>
    <scope>NUCLEOTIDE SEQUENCE [LARGE SCALE GENOMIC DNA]</scope>
</reference>
<evidence type="ECO:0000313" key="3">
    <source>
        <dbReference type="Proteomes" id="UP000479000"/>
    </source>
</evidence>
<sequence>MRGSRRTRRTTMRGSRRTRRRTTRRGVGGQGGGRQGEEYDDKEEVREGE</sequence>
<protein>
    <submittedName>
        <fullName evidence="2">Uncharacterized protein</fullName>
    </submittedName>
</protein>
<keyword evidence="3" id="KW-1185">Reference proteome</keyword>
<dbReference type="EMBL" id="CADCXU010011990">
    <property type="protein sequence ID" value="CAB0002337.1"/>
    <property type="molecule type" value="Genomic_DNA"/>
</dbReference>
<dbReference type="Proteomes" id="UP000479000">
    <property type="component" value="Unassembled WGS sequence"/>
</dbReference>
<gene>
    <name evidence="2" type="ORF">NTEN_LOCUS8124</name>
</gene>
<feature type="compositionally biased region" description="Basic residues" evidence="1">
    <location>
        <begin position="1"/>
        <end position="24"/>
    </location>
</feature>
<name>A0A6H5GFT6_9HEMI</name>
<evidence type="ECO:0000256" key="1">
    <source>
        <dbReference type="SAM" id="MobiDB-lite"/>
    </source>
</evidence>
<organism evidence="2 3">
    <name type="scientific">Nesidiocoris tenuis</name>
    <dbReference type="NCBI Taxonomy" id="355587"/>
    <lineage>
        <taxon>Eukaryota</taxon>
        <taxon>Metazoa</taxon>
        <taxon>Ecdysozoa</taxon>
        <taxon>Arthropoda</taxon>
        <taxon>Hexapoda</taxon>
        <taxon>Insecta</taxon>
        <taxon>Pterygota</taxon>
        <taxon>Neoptera</taxon>
        <taxon>Paraneoptera</taxon>
        <taxon>Hemiptera</taxon>
        <taxon>Heteroptera</taxon>
        <taxon>Panheteroptera</taxon>
        <taxon>Cimicomorpha</taxon>
        <taxon>Miridae</taxon>
        <taxon>Dicyphina</taxon>
        <taxon>Nesidiocoris</taxon>
    </lineage>
</organism>
<accession>A0A6H5GFT6</accession>
<proteinExistence type="predicted"/>
<dbReference type="AlphaFoldDB" id="A0A6H5GFT6"/>
<evidence type="ECO:0000313" key="2">
    <source>
        <dbReference type="EMBL" id="CAB0002337.1"/>
    </source>
</evidence>